<dbReference type="GO" id="GO:1990904">
    <property type="term" value="C:ribonucleoprotein complex"/>
    <property type="evidence" value="ECO:0007669"/>
    <property type="project" value="UniProtKB-KW"/>
</dbReference>
<dbReference type="InterPro" id="IPR012677">
    <property type="entry name" value="Nucleotide-bd_a/b_plait_sf"/>
</dbReference>
<sequence length="86" mass="9714">MSDRDVIDYPLVTEKAMNDMDFDNKLQFIVDIDAHKPDVRDAVSEQYDVTVTDVNTMITMKGEKKAIVTLSEEDDAQDVASRIGVF</sequence>
<evidence type="ECO:0000313" key="9">
    <source>
        <dbReference type="Proteomes" id="UP000607197"/>
    </source>
</evidence>
<keyword evidence="5 6" id="KW-0687">Ribonucleoprotein</keyword>
<evidence type="ECO:0000256" key="1">
    <source>
        <dbReference type="ARBA" id="ARBA00006700"/>
    </source>
</evidence>
<dbReference type="InterPro" id="IPR012678">
    <property type="entry name" value="Ribosomal_uL23/eL15/eS24_sf"/>
</dbReference>
<name>A0A830FGH3_9EURY</name>
<evidence type="ECO:0000256" key="4">
    <source>
        <dbReference type="ARBA" id="ARBA00022980"/>
    </source>
</evidence>
<dbReference type="AlphaFoldDB" id="A0A830FGH3"/>
<keyword evidence="4 6" id="KW-0689">Ribosomal protein</keyword>
<keyword evidence="2 6" id="KW-0699">rRNA-binding</keyword>
<reference evidence="8" key="1">
    <citation type="journal article" date="2014" name="Int. J. Syst. Evol. Microbiol.">
        <title>Complete genome sequence of Corynebacterium casei LMG S-19264T (=DSM 44701T), isolated from a smear-ripened cheese.</title>
        <authorList>
            <consortium name="US DOE Joint Genome Institute (JGI-PGF)"/>
            <person name="Walter F."/>
            <person name="Albersmeier A."/>
            <person name="Kalinowski J."/>
            <person name="Ruckert C."/>
        </authorList>
    </citation>
    <scope>NUCLEOTIDE SEQUENCE</scope>
    <source>
        <strain evidence="8">JCM 19596</strain>
    </source>
</reference>
<comment type="subunit">
    <text evidence="6">Part of the 50S ribosomal subunit. Contacts protein L29.</text>
</comment>
<dbReference type="RefSeq" id="WP_188975704.1">
    <property type="nucleotide sequence ID" value="NZ_BMPG01000001.1"/>
</dbReference>
<gene>
    <name evidence="6" type="primary">rpl23</name>
    <name evidence="8" type="ORF">GCM10009039_06060</name>
</gene>
<dbReference type="FunFam" id="3.30.70.330:FF:000532">
    <property type="entry name" value="50S ribosomal protein L23"/>
    <property type="match status" value="1"/>
</dbReference>
<organism evidence="8 9">
    <name type="scientific">Halocalculus aciditolerans</name>
    <dbReference type="NCBI Taxonomy" id="1383812"/>
    <lineage>
        <taxon>Archaea</taxon>
        <taxon>Methanobacteriati</taxon>
        <taxon>Methanobacteriota</taxon>
        <taxon>Stenosarchaea group</taxon>
        <taxon>Halobacteria</taxon>
        <taxon>Halobacteriales</taxon>
        <taxon>Halobacteriaceae</taxon>
        <taxon>Halocalculus</taxon>
    </lineage>
</organism>
<dbReference type="HAMAP" id="MF_01369_A">
    <property type="entry name" value="Ribosomal_uL23_A"/>
    <property type="match status" value="1"/>
</dbReference>
<dbReference type="SUPFAM" id="SSF54189">
    <property type="entry name" value="Ribosomal proteins S24e, L23 and L15e"/>
    <property type="match status" value="1"/>
</dbReference>
<evidence type="ECO:0000256" key="6">
    <source>
        <dbReference type="HAMAP-Rule" id="MF_01369"/>
    </source>
</evidence>
<dbReference type="PROSITE" id="PS00050">
    <property type="entry name" value="RIBOSOMAL_L23"/>
    <property type="match status" value="1"/>
</dbReference>
<evidence type="ECO:0000256" key="3">
    <source>
        <dbReference type="ARBA" id="ARBA00022884"/>
    </source>
</evidence>
<dbReference type="EMBL" id="BMPG01000001">
    <property type="protein sequence ID" value="GGL50627.1"/>
    <property type="molecule type" value="Genomic_DNA"/>
</dbReference>
<evidence type="ECO:0000256" key="7">
    <source>
        <dbReference type="RuleBase" id="RU003934"/>
    </source>
</evidence>
<proteinExistence type="inferred from homology"/>
<evidence type="ECO:0000256" key="2">
    <source>
        <dbReference type="ARBA" id="ARBA00022730"/>
    </source>
</evidence>
<dbReference type="GO" id="GO:0005840">
    <property type="term" value="C:ribosome"/>
    <property type="evidence" value="ECO:0007669"/>
    <property type="project" value="UniProtKB-UniRule"/>
</dbReference>
<dbReference type="OrthoDB" id="7751at2157"/>
<evidence type="ECO:0000256" key="5">
    <source>
        <dbReference type="ARBA" id="ARBA00023274"/>
    </source>
</evidence>
<dbReference type="Gene3D" id="3.30.70.330">
    <property type="match status" value="1"/>
</dbReference>
<dbReference type="PANTHER" id="PTHR11620">
    <property type="entry name" value="60S RIBOSOMAL PROTEIN L23A"/>
    <property type="match status" value="1"/>
</dbReference>
<dbReference type="GO" id="GO:0006412">
    <property type="term" value="P:translation"/>
    <property type="evidence" value="ECO:0007669"/>
    <property type="project" value="UniProtKB-UniRule"/>
</dbReference>
<comment type="similarity">
    <text evidence="1 6 7">Belongs to the universal ribosomal protein uL23 family.</text>
</comment>
<comment type="caution">
    <text evidence="8">The sequence shown here is derived from an EMBL/GenBank/DDBJ whole genome shotgun (WGS) entry which is preliminary data.</text>
</comment>
<dbReference type="NCBIfam" id="TIGR03636">
    <property type="entry name" value="uL23_arch"/>
    <property type="match status" value="1"/>
</dbReference>
<keyword evidence="9" id="KW-1185">Reference proteome</keyword>
<protein>
    <recommendedName>
        <fullName evidence="6">Large ribosomal subunit protein uL23</fullName>
    </recommendedName>
</protein>
<evidence type="ECO:0000313" key="8">
    <source>
        <dbReference type="EMBL" id="GGL50627.1"/>
    </source>
</evidence>
<dbReference type="InterPro" id="IPR013025">
    <property type="entry name" value="Ribosomal_uL23-like"/>
</dbReference>
<dbReference type="Proteomes" id="UP000607197">
    <property type="component" value="Unassembled WGS sequence"/>
</dbReference>
<dbReference type="InterPro" id="IPR019985">
    <property type="entry name" value="Ribosomal_uL23"/>
</dbReference>
<reference evidence="8" key="2">
    <citation type="submission" date="2020-09" db="EMBL/GenBank/DDBJ databases">
        <authorList>
            <person name="Sun Q."/>
            <person name="Ohkuma M."/>
        </authorList>
    </citation>
    <scope>NUCLEOTIDE SEQUENCE</scope>
    <source>
        <strain evidence="8">JCM 19596</strain>
    </source>
</reference>
<keyword evidence="3 6" id="KW-0694">RNA-binding</keyword>
<dbReference type="NCBIfam" id="NF011118">
    <property type="entry name" value="PRK14548.1"/>
    <property type="match status" value="1"/>
</dbReference>
<accession>A0A830FGH3</accession>
<comment type="function">
    <text evidence="6">Binds to 23S rRNA. One of the proteins that surrounds the polypeptide exit tunnel on the outside of the ribosome.</text>
</comment>
<dbReference type="GO" id="GO:0003735">
    <property type="term" value="F:structural constituent of ribosome"/>
    <property type="evidence" value="ECO:0007669"/>
    <property type="project" value="UniProtKB-UniRule"/>
</dbReference>
<dbReference type="Pfam" id="PF00276">
    <property type="entry name" value="Ribosomal_L23"/>
    <property type="match status" value="1"/>
</dbReference>
<dbReference type="GO" id="GO:0019843">
    <property type="term" value="F:rRNA binding"/>
    <property type="evidence" value="ECO:0007669"/>
    <property type="project" value="UniProtKB-UniRule"/>
</dbReference>
<dbReference type="InterPro" id="IPR001014">
    <property type="entry name" value="Ribosomal_uL23_CS"/>
</dbReference>